<gene>
    <name evidence="14" type="ORF">Pla175_11000</name>
</gene>
<feature type="transmembrane region" description="Helical" evidence="12">
    <location>
        <begin position="197"/>
        <end position="221"/>
    </location>
</feature>
<dbReference type="PANTHER" id="PTHR11351:SF31">
    <property type="entry name" value="DESATURASE 1, ISOFORM A-RELATED"/>
    <property type="match status" value="1"/>
</dbReference>
<sequence length="339" mass="39200">MSQTTTLRPEVSPEVAPEEALDAPLNSTHVDTKRLDLPEGVDTSIVQWGYAISFVVIHAAACLIFVPWLFSWVGVITFLVGMHVYGQLGVPICYHRLLTHKSFKSPKWFERSLATLALFSAQETPARWVAWHRMHHQHSDHQPDPHSPLVTFFWAHAGWLCVRNKTTHNFLNYEKYARDILQDPYYMWVEKLPMPMLLFFTGHAAIYFAVAWAISACFYGPASMEALRIALSVLVWGVFARVVLVWHFTWSVNSLSHLWGYRNHETTDDSRNNWFVAIVTGGEGWHNNHHADQSSASVQHRWWEIDTNYYIIRLFEKVGLAWDIVPPLHVRRAEQARTK</sequence>
<reference evidence="14 15" key="1">
    <citation type="submission" date="2019-02" db="EMBL/GenBank/DDBJ databases">
        <title>Deep-cultivation of Planctomycetes and their phenomic and genomic characterization uncovers novel biology.</title>
        <authorList>
            <person name="Wiegand S."/>
            <person name="Jogler M."/>
            <person name="Boedeker C."/>
            <person name="Pinto D."/>
            <person name="Vollmers J."/>
            <person name="Rivas-Marin E."/>
            <person name="Kohn T."/>
            <person name="Peeters S.H."/>
            <person name="Heuer A."/>
            <person name="Rast P."/>
            <person name="Oberbeckmann S."/>
            <person name="Bunk B."/>
            <person name="Jeske O."/>
            <person name="Meyerdierks A."/>
            <person name="Storesund J.E."/>
            <person name="Kallscheuer N."/>
            <person name="Luecker S."/>
            <person name="Lage O.M."/>
            <person name="Pohl T."/>
            <person name="Merkel B.J."/>
            <person name="Hornburger P."/>
            <person name="Mueller R.-W."/>
            <person name="Bruemmer F."/>
            <person name="Labrenz M."/>
            <person name="Spormann A.M."/>
            <person name="Op den Camp H."/>
            <person name="Overmann J."/>
            <person name="Amann R."/>
            <person name="Jetten M.S.M."/>
            <person name="Mascher T."/>
            <person name="Medema M.H."/>
            <person name="Devos D.P."/>
            <person name="Kaster A.-K."/>
            <person name="Ovreas L."/>
            <person name="Rohde M."/>
            <person name="Galperin M.Y."/>
            <person name="Jogler C."/>
        </authorList>
    </citation>
    <scope>NUCLEOTIDE SEQUENCE [LARGE SCALE GENOMIC DNA]</scope>
    <source>
        <strain evidence="14 15">Pla175</strain>
    </source>
</reference>
<keyword evidence="5" id="KW-0276">Fatty acid metabolism</keyword>
<evidence type="ECO:0000256" key="9">
    <source>
        <dbReference type="ARBA" id="ARBA00023098"/>
    </source>
</evidence>
<evidence type="ECO:0000256" key="2">
    <source>
        <dbReference type="ARBA" id="ARBA00008749"/>
    </source>
</evidence>
<dbReference type="KEGG" id="pnd:Pla175_11000"/>
<evidence type="ECO:0000256" key="5">
    <source>
        <dbReference type="ARBA" id="ARBA00022832"/>
    </source>
</evidence>
<keyword evidence="3" id="KW-0444">Lipid biosynthesis</keyword>
<dbReference type="InterPro" id="IPR005804">
    <property type="entry name" value="FA_desaturase_dom"/>
</dbReference>
<evidence type="ECO:0000256" key="1">
    <source>
        <dbReference type="ARBA" id="ARBA00004141"/>
    </source>
</evidence>
<keyword evidence="11" id="KW-0275">Fatty acid biosynthesis</keyword>
<dbReference type="OrthoDB" id="19906at2"/>
<accession>A0A518D8F4</accession>
<evidence type="ECO:0000256" key="4">
    <source>
        <dbReference type="ARBA" id="ARBA00022692"/>
    </source>
</evidence>
<evidence type="ECO:0000313" key="15">
    <source>
        <dbReference type="Proteomes" id="UP000317429"/>
    </source>
</evidence>
<dbReference type="Proteomes" id="UP000317429">
    <property type="component" value="Chromosome"/>
</dbReference>
<dbReference type="InterPro" id="IPR015876">
    <property type="entry name" value="Acyl-CoA_DS"/>
</dbReference>
<evidence type="ECO:0000256" key="12">
    <source>
        <dbReference type="SAM" id="Phobius"/>
    </source>
</evidence>
<evidence type="ECO:0000256" key="3">
    <source>
        <dbReference type="ARBA" id="ARBA00022516"/>
    </source>
</evidence>
<keyword evidence="4 12" id="KW-0812">Transmembrane</keyword>
<dbReference type="GO" id="GO:0016717">
    <property type="term" value="F:oxidoreductase activity, acting on paired donors, with oxidation of a pair of donors resulting in the reduction of molecular oxygen to two molecules of water"/>
    <property type="evidence" value="ECO:0007669"/>
    <property type="project" value="InterPro"/>
</dbReference>
<dbReference type="EMBL" id="CP036291">
    <property type="protein sequence ID" value="QDU87734.1"/>
    <property type="molecule type" value="Genomic_DNA"/>
</dbReference>
<evidence type="ECO:0000259" key="13">
    <source>
        <dbReference type="Pfam" id="PF00487"/>
    </source>
</evidence>
<comment type="similarity">
    <text evidence="2">Belongs to the fatty acid desaturase type 2 family.</text>
</comment>
<feature type="transmembrane region" description="Helical" evidence="12">
    <location>
        <begin position="48"/>
        <end position="66"/>
    </location>
</feature>
<feature type="transmembrane region" description="Helical" evidence="12">
    <location>
        <begin position="227"/>
        <end position="248"/>
    </location>
</feature>
<name>A0A518D8F4_9BACT</name>
<evidence type="ECO:0000256" key="7">
    <source>
        <dbReference type="ARBA" id="ARBA00023002"/>
    </source>
</evidence>
<dbReference type="Pfam" id="PF00487">
    <property type="entry name" value="FA_desaturase"/>
    <property type="match status" value="1"/>
</dbReference>
<evidence type="ECO:0000256" key="6">
    <source>
        <dbReference type="ARBA" id="ARBA00022989"/>
    </source>
</evidence>
<dbReference type="GO" id="GO:0016020">
    <property type="term" value="C:membrane"/>
    <property type="evidence" value="ECO:0007669"/>
    <property type="project" value="UniProtKB-SubCell"/>
</dbReference>
<keyword evidence="9" id="KW-0443">Lipid metabolism</keyword>
<keyword evidence="15" id="KW-1185">Reference proteome</keyword>
<dbReference type="PRINTS" id="PR00075">
    <property type="entry name" value="FACDDSATRASE"/>
</dbReference>
<evidence type="ECO:0000256" key="11">
    <source>
        <dbReference type="ARBA" id="ARBA00023160"/>
    </source>
</evidence>
<dbReference type="CDD" id="cd03505">
    <property type="entry name" value="Delta9-FADS-like"/>
    <property type="match status" value="1"/>
</dbReference>
<protein>
    <submittedName>
        <fullName evidence="14">Fatty acid desaturase</fullName>
    </submittedName>
</protein>
<evidence type="ECO:0000256" key="8">
    <source>
        <dbReference type="ARBA" id="ARBA00023004"/>
    </source>
</evidence>
<dbReference type="AlphaFoldDB" id="A0A518D8F4"/>
<evidence type="ECO:0000256" key="10">
    <source>
        <dbReference type="ARBA" id="ARBA00023136"/>
    </source>
</evidence>
<keyword evidence="8" id="KW-0408">Iron</keyword>
<comment type="subcellular location">
    <subcellularLocation>
        <location evidence="1">Membrane</location>
        <topology evidence="1">Multi-pass membrane protein</topology>
    </subcellularLocation>
</comment>
<keyword evidence="10 12" id="KW-0472">Membrane</keyword>
<proteinExistence type="inferred from homology"/>
<keyword evidence="7" id="KW-0560">Oxidoreductase</keyword>
<keyword evidence="6 12" id="KW-1133">Transmembrane helix</keyword>
<organism evidence="14 15">
    <name type="scientific">Pirellulimonas nuda</name>
    <dbReference type="NCBI Taxonomy" id="2528009"/>
    <lineage>
        <taxon>Bacteria</taxon>
        <taxon>Pseudomonadati</taxon>
        <taxon>Planctomycetota</taxon>
        <taxon>Planctomycetia</taxon>
        <taxon>Pirellulales</taxon>
        <taxon>Lacipirellulaceae</taxon>
        <taxon>Pirellulimonas</taxon>
    </lineage>
</organism>
<dbReference type="PANTHER" id="PTHR11351">
    <property type="entry name" value="ACYL-COA DESATURASE"/>
    <property type="match status" value="1"/>
</dbReference>
<feature type="domain" description="Fatty acid desaturase" evidence="13">
    <location>
        <begin position="71"/>
        <end position="309"/>
    </location>
</feature>
<evidence type="ECO:0000313" key="14">
    <source>
        <dbReference type="EMBL" id="QDU87734.1"/>
    </source>
</evidence>
<dbReference type="RefSeq" id="WP_145281896.1">
    <property type="nucleotide sequence ID" value="NZ_CP036291.1"/>
</dbReference>
<dbReference type="GO" id="GO:0006633">
    <property type="term" value="P:fatty acid biosynthetic process"/>
    <property type="evidence" value="ECO:0007669"/>
    <property type="project" value="UniProtKB-KW"/>
</dbReference>